<keyword evidence="3" id="KW-1185">Reference proteome</keyword>
<protein>
    <recommendedName>
        <fullName evidence="1">DUF7708 domain-containing protein</fullName>
    </recommendedName>
</protein>
<evidence type="ECO:0000313" key="3">
    <source>
        <dbReference type="Proteomes" id="UP000297299"/>
    </source>
</evidence>
<dbReference type="EMBL" id="PHWZ01000881">
    <property type="protein sequence ID" value="TEY30287.1"/>
    <property type="molecule type" value="Genomic_DNA"/>
</dbReference>
<sequence>MSRKAEVNVRGYIEQYGPDLDEAWDLKKDVEKIPRPPASPKLIHNTNLFNNYMHDFLLRSNDQETRLAFNSTSTWRDVQEEAGEAFKKYKSEGKSWRHPFQTTGRAFSNVACRFEFLLELLPSGDYTSIICGGLKLVFNAAKRMKTIRESVFKTFDGLSDTIDSTNLYIRYYSQDETLRLKAENLYIAILEAIKGITNWLKKNPFAESFKAFFLQEEYGKKLEEKMTTNIQTTATAFEERVKALLHIRVENIDSNVAVIKDDVADIKDDVKKINQRFKMIQSLEDLLTGIAKNADWLCDTSKDGLAKLQQNPSTSIMTNMIFIPTMPAIPSSIITMQQLLTILDTGSVQPGSQPRESPSDLIVRDRDLVSSFGRTLNPIRQGRIATIMGEPQFQSWFKSAHSQTLIINGMEMDSHWQESVSLMSYMCYLLSDTLSRIHSGSAKSLNFYCGLHSTPGDIVEGVNGMLRSIITQLLLAYGQRINLSFLDLSAIQELQNHNIQQLCRLLESLLGGIGFGIVFMMIDGISWYEGEVRLDETERVMRFLNSLVEAVEASQTGFVLKLMVTSSGISQHSREWFPAATEILMQEKYW</sequence>
<dbReference type="PANTHER" id="PTHR40619">
    <property type="entry name" value="FUNGAL STAND N-TERMINAL GOODBYE DOMAIN-CONTAINING PROTEIN"/>
    <property type="match status" value="1"/>
</dbReference>
<evidence type="ECO:0000313" key="2">
    <source>
        <dbReference type="EMBL" id="TEY30287.1"/>
    </source>
</evidence>
<comment type="caution">
    <text evidence="2">The sequence shown here is derived from an EMBL/GenBank/DDBJ whole genome shotgun (WGS) entry which is preliminary data.</text>
</comment>
<reference evidence="2 3" key="1">
    <citation type="submission" date="2017-11" db="EMBL/GenBank/DDBJ databases">
        <title>Comparative genomics of Botrytis spp.</title>
        <authorList>
            <person name="Valero-Jimenez C.A."/>
            <person name="Tapia P."/>
            <person name="Veloso J."/>
            <person name="Silva-Moreno E."/>
            <person name="Staats M."/>
            <person name="Valdes J.H."/>
            <person name="Van Kan J.A.L."/>
        </authorList>
    </citation>
    <scope>NUCLEOTIDE SEQUENCE [LARGE SCALE GENOMIC DNA]</scope>
    <source>
        <strain evidence="2 3">MUCL2830</strain>
    </source>
</reference>
<dbReference type="Proteomes" id="UP000297299">
    <property type="component" value="Unassembled WGS sequence"/>
</dbReference>
<evidence type="ECO:0000259" key="1">
    <source>
        <dbReference type="Pfam" id="PF24809"/>
    </source>
</evidence>
<dbReference type="PANTHER" id="PTHR40619:SF3">
    <property type="entry name" value="FUNGAL STAND N-TERMINAL GOODBYE DOMAIN-CONTAINING PROTEIN"/>
    <property type="match status" value="1"/>
</dbReference>
<dbReference type="OrthoDB" id="5419927at2759"/>
<dbReference type="AlphaFoldDB" id="A0A4Y8CHN6"/>
<dbReference type="Pfam" id="PF24809">
    <property type="entry name" value="DUF7708"/>
    <property type="match status" value="1"/>
</dbReference>
<dbReference type="STRING" id="38488.A0A4Y8CHN6"/>
<proteinExistence type="predicted"/>
<dbReference type="InterPro" id="IPR056125">
    <property type="entry name" value="DUF7708"/>
</dbReference>
<gene>
    <name evidence="2" type="ORF">BOTCAL_0885g00010</name>
</gene>
<feature type="domain" description="DUF7708" evidence="1">
    <location>
        <begin position="106"/>
        <end position="216"/>
    </location>
</feature>
<accession>A0A4Y8CHN6</accession>
<name>A0A4Y8CHN6_9HELO</name>
<organism evidence="2 3">
    <name type="scientific">Botryotinia calthae</name>
    <dbReference type="NCBI Taxonomy" id="38488"/>
    <lineage>
        <taxon>Eukaryota</taxon>
        <taxon>Fungi</taxon>
        <taxon>Dikarya</taxon>
        <taxon>Ascomycota</taxon>
        <taxon>Pezizomycotina</taxon>
        <taxon>Leotiomycetes</taxon>
        <taxon>Helotiales</taxon>
        <taxon>Sclerotiniaceae</taxon>
        <taxon>Botryotinia</taxon>
    </lineage>
</organism>